<gene>
    <name evidence="2" type="ORF">WJX72_006142</name>
</gene>
<feature type="region of interest" description="Disordered" evidence="1">
    <location>
        <begin position="16"/>
        <end position="52"/>
    </location>
</feature>
<feature type="region of interest" description="Disordered" evidence="1">
    <location>
        <begin position="140"/>
        <end position="177"/>
    </location>
</feature>
<evidence type="ECO:0000313" key="2">
    <source>
        <dbReference type="EMBL" id="KAK9811570.1"/>
    </source>
</evidence>
<dbReference type="EMBL" id="JALJOR010000009">
    <property type="protein sequence ID" value="KAK9811570.1"/>
    <property type="molecule type" value="Genomic_DNA"/>
</dbReference>
<organism evidence="2 3">
    <name type="scientific">[Myrmecia] bisecta</name>
    <dbReference type="NCBI Taxonomy" id="41462"/>
    <lineage>
        <taxon>Eukaryota</taxon>
        <taxon>Viridiplantae</taxon>
        <taxon>Chlorophyta</taxon>
        <taxon>core chlorophytes</taxon>
        <taxon>Trebouxiophyceae</taxon>
        <taxon>Trebouxiales</taxon>
        <taxon>Trebouxiaceae</taxon>
        <taxon>Myrmecia</taxon>
    </lineage>
</organism>
<proteinExistence type="predicted"/>
<evidence type="ECO:0000313" key="3">
    <source>
        <dbReference type="Proteomes" id="UP001489004"/>
    </source>
</evidence>
<keyword evidence="3" id="KW-1185">Reference proteome</keyword>
<name>A0AAW1PP52_9CHLO</name>
<protein>
    <submittedName>
        <fullName evidence="2">Uncharacterized protein</fullName>
    </submittedName>
</protein>
<dbReference type="Proteomes" id="UP001489004">
    <property type="component" value="Unassembled WGS sequence"/>
</dbReference>
<sequence length="247" mass="26601">MRLAREYRAAAELLERQLGETEADDYEQAKSHGAYRPPERQPGRGGLRISPLSGPHTTFVGAFGAAQCRKGVHRDGQVQHFPLPKDGHVWPVPGHADRLIIRMANTPDAQLKLQANAKAQHANDAAAALLDAEACQIPQSHSDAATAPRLGAKTAAGARQVSGRDNRPQQSAELPASQAVPPFPLSLQQVQRLLLEMPQLHNLPAQLQKEGATEQLYRLIAQAAAQGAFGPLGCRHPTPTCHVLLLV</sequence>
<evidence type="ECO:0000256" key="1">
    <source>
        <dbReference type="SAM" id="MobiDB-lite"/>
    </source>
</evidence>
<comment type="caution">
    <text evidence="2">The sequence shown here is derived from an EMBL/GenBank/DDBJ whole genome shotgun (WGS) entry which is preliminary data.</text>
</comment>
<reference evidence="2 3" key="1">
    <citation type="journal article" date="2024" name="Nat. Commun.">
        <title>Phylogenomics reveals the evolutionary origins of lichenization in chlorophyte algae.</title>
        <authorList>
            <person name="Puginier C."/>
            <person name="Libourel C."/>
            <person name="Otte J."/>
            <person name="Skaloud P."/>
            <person name="Haon M."/>
            <person name="Grisel S."/>
            <person name="Petersen M."/>
            <person name="Berrin J.G."/>
            <person name="Delaux P.M."/>
            <person name="Dal Grande F."/>
            <person name="Keller J."/>
        </authorList>
    </citation>
    <scope>NUCLEOTIDE SEQUENCE [LARGE SCALE GENOMIC DNA]</scope>
    <source>
        <strain evidence="2 3">SAG 2043</strain>
    </source>
</reference>
<accession>A0AAW1PP52</accession>
<dbReference type="AlphaFoldDB" id="A0AAW1PP52"/>